<dbReference type="AlphaFoldDB" id="T1IXU7"/>
<organism evidence="4 5">
    <name type="scientific">Strigamia maritima</name>
    <name type="common">European centipede</name>
    <name type="synonym">Geophilus maritimus</name>
    <dbReference type="NCBI Taxonomy" id="126957"/>
    <lineage>
        <taxon>Eukaryota</taxon>
        <taxon>Metazoa</taxon>
        <taxon>Ecdysozoa</taxon>
        <taxon>Arthropoda</taxon>
        <taxon>Myriapoda</taxon>
        <taxon>Chilopoda</taxon>
        <taxon>Pleurostigmophora</taxon>
        <taxon>Geophilomorpha</taxon>
        <taxon>Linotaeniidae</taxon>
        <taxon>Strigamia</taxon>
    </lineage>
</organism>
<dbReference type="EnsemblMetazoa" id="SMAR006042-RA">
    <property type="protein sequence ID" value="SMAR006042-PA"/>
    <property type="gene ID" value="SMAR006042"/>
</dbReference>
<sequence>MFIEHAQSSAKCRIAVSSDLFNKMSVNPKINDCYFYFYSTCRKGDSCGFRHCAAALGTEDVCPDWQVAKCTNLNCPLRHMESQKKRETIPCYWERQPGGCRKPHCVFKHSRPVQTCNDTTIQDQLIFPLFQTNQMSNALDAYDLFSSCDNSTDCAVISSPTVEPLVVNCDESDSETCSSTVPDTNSKVVRRIKTQKRKKAENNFNLGVKTLGELKQEKELEKEKSNAIIVEEENIETDLRLRIKNRINNRVKDDNELDFKIKTLDEIREERKCQENMESEFIQTYPENVQKQQRRPLKRLPTEFYTKARTKIVSADVLFADIAKASNETNAVHKTESLKRKSDSELFLRSKIKVKKMDEDEMTSYENKVPDAVEDLDSLLGDDDFDPIKSPSQQHDGPRETCHPHPPTGQLWRSKYQLVMFYFKLGGFTWVARNALPPGPELRNSLMDVDEEEVKWGCRWMQMNRQWTQMDDDEENEGDDEQRDDSDGSDVSYSPEIKPEDSSPVPPCTGLTCVDFLPEAQHVRFPMLVQRANNWLRDNPTWEVRTCETVEFKAPGKEIVKPVKMTFLEYNTRVTYARGLRIWIVPRIRLQQPPQQINYFNVVPATQRRLFRHKASSLSEVLTEVDGYLEKQPIQGRILTIETQPMKFSTRIHDVDPDRSYFTDFGLSLYVIRIFYEVGPPAHETIGLADFFPQCITTANCCSCTSSEFEMLPEVVSEAATWCLQQRNLRVCNIQTVQVKMRGGKPDTEKMFYREYRHRNSNAWCMRIVRVAYVRTTPPAAIASNTDTPPVTQLTCKTFLPVQLTEAACCSIPEFETIRQTVARIYEWAQSNSARIISVETCPVRMYSGLEARKGPEVMLTFHRRRRRNQYFIFVIRVYLDGEYGDPPLSMCPIAYRGWRSHPIRDPYDVMTSETCCMLIF</sequence>
<dbReference type="PANTHER" id="PTHR15725:SF14">
    <property type="entry name" value="ZINC FINGER CCCH DOMAIN-CONTAINING PROTEIN 11A"/>
    <property type="match status" value="1"/>
</dbReference>
<dbReference type="InterPro" id="IPR041686">
    <property type="entry name" value="Znf-CCCH_3"/>
</dbReference>
<reference evidence="4" key="2">
    <citation type="submission" date="2015-02" db="UniProtKB">
        <authorList>
            <consortium name="EnsemblMetazoa"/>
        </authorList>
    </citation>
    <scope>IDENTIFICATION</scope>
</reference>
<evidence type="ECO:0000313" key="5">
    <source>
        <dbReference type="Proteomes" id="UP000014500"/>
    </source>
</evidence>
<feature type="compositionally biased region" description="Acidic residues" evidence="2">
    <location>
        <begin position="470"/>
        <end position="488"/>
    </location>
</feature>
<dbReference type="InterPro" id="IPR000571">
    <property type="entry name" value="Znf_CCCH"/>
</dbReference>
<feature type="zinc finger region" description="C3H1-type" evidence="1">
    <location>
        <begin position="27"/>
        <end position="54"/>
    </location>
</feature>
<reference evidence="5" key="1">
    <citation type="submission" date="2011-05" db="EMBL/GenBank/DDBJ databases">
        <authorList>
            <person name="Richards S.R."/>
            <person name="Qu J."/>
            <person name="Jiang H."/>
            <person name="Jhangiani S.N."/>
            <person name="Agravi P."/>
            <person name="Goodspeed R."/>
            <person name="Gross S."/>
            <person name="Mandapat C."/>
            <person name="Jackson L."/>
            <person name="Mathew T."/>
            <person name="Pu L."/>
            <person name="Thornton R."/>
            <person name="Saada N."/>
            <person name="Wilczek-Boney K.B."/>
            <person name="Lee S."/>
            <person name="Kovar C."/>
            <person name="Wu Y."/>
            <person name="Scherer S.E."/>
            <person name="Worley K.C."/>
            <person name="Muzny D.M."/>
            <person name="Gibbs R."/>
        </authorList>
    </citation>
    <scope>NUCLEOTIDE SEQUENCE</scope>
    <source>
        <strain evidence="5">Brora</strain>
    </source>
</reference>
<feature type="region of interest" description="Disordered" evidence="2">
    <location>
        <begin position="380"/>
        <end position="409"/>
    </location>
</feature>
<dbReference type="Pfam" id="PF15663">
    <property type="entry name" value="zf-CCCH_3"/>
    <property type="match status" value="1"/>
</dbReference>
<dbReference type="Proteomes" id="UP000014500">
    <property type="component" value="Unassembled WGS sequence"/>
</dbReference>
<dbReference type="Gene3D" id="4.10.1000.10">
    <property type="entry name" value="Zinc finger, CCCH-type"/>
    <property type="match status" value="1"/>
</dbReference>
<name>T1IXU7_STRMM</name>
<feature type="zinc finger region" description="C3H1-type" evidence="1">
    <location>
        <begin position="85"/>
        <end position="112"/>
    </location>
</feature>
<dbReference type="eggNOG" id="KOG4791">
    <property type="taxonomic scope" value="Eukaryota"/>
</dbReference>
<dbReference type="PANTHER" id="PTHR15725">
    <property type="entry name" value="ZN-FINGER, C-X8-C-X5-C-X3-H TYPE-CONTAINING"/>
    <property type="match status" value="1"/>
</dbReference>
<evidence type="ECO:0000256" key="1">
    <source>
        <dbReference type="PROSITE-ProRule" id="PRU00723"/>
    </source>
</evidence>
<feature type="domain" description="C3H1-type" evidence="3">
    <location>
        <begin position="27"/>
        <end position="54"/>
    </location>
</feature>
<feature type="domain" description="C3H1-type" evidence="3">
    <location>
        <begin position="85"/>
        <end position="112"/>
    </location>
</feature>
<dbReference type="HOGENOM" id="CLU_316717_0_0_1"/>
<evidence type="ECO:0000259" key="3">
    <source>
        <dbReference type="PROSITE" id="PS50103"/>
    </source>
</evidence>
<accession>T1IXU7</accession>
<dbReference type="EMBL" id="JH431663">
    <property type="status" value="NOT_ANNOTATED_CDS"/>
    <property type="molecule type" value="Genomic_DNA"/>
</dbReference>
<keyword evidence="1" id="KW-0862">Zinc</keyword>
<feature type="region of interest" description="Disordered" evidence="2">
    <location>
        <begin position="468"/>
        <end position="506"/>
    </location>
</feature>
<keyword evidence="5" id="KW-1185">Reference proteome</keyword>
<evidence type="ECO:0000313" key="4">
    <source>
        <dbReference type="EnsemblMetazoa" id="SMAR006042-PA"/>
    </source>
</evidence>
<protein>
    <recommendedName>
        <fullName evidence="3">C3H1-type domain-containing protein</fullName>
    </recommendedName>
</protein>
<dbReference type="STRING" id="126957.T1IXU7"/>
<keyword evidence="1" id="KW-0863">Zinc-finger</keyword>
<dbReference type="PROSITE" id="PS50103">
    <property type="entry name" value="ZF_C3H1"/>
    <property type="match status" value="2"/>
</dbReference>
<evidence type="ECO:0000256" key="2">
    <source>
        <dbReference type="SAM" id="MobiDB-lite"/>
    </source>
</evidence>
<proteinExistence type="predicted"/>
<dbReference type="GO" id="GO:0008270">
    <property type="term" value="F:zinc ion binding"/>
    <property type="evidence" value="ECO:0007669"/>
    <property type="project" value="UniProtKB-KW"/>
</dbReference>
<keyword evidence="1" id="KW-0479">Metal-binding</keyword>